<reference evidence="2 3" key="1">
    <citation type="submission" date="2020-06" db="EMBL/GenBank/DDBJ databases">
        <title>Transcriptomic and genomic resources for Thalictrum thalictroides and T. hernandezii: Facilitating candidate gene discovery in an emerging model plant lineage.</title>
        <authorList>
            <person name="Arias T."/>
            <person name="Riano-Pachon D.M."/>
            <person name="Di Stilio V.S."/>
        </authorList>
    </citation>
    <scope>NUCLEOTIDE SEQUENCE [LARGE SCALE GENOMIC DNA]</scope>
    <source>
        <strain evidence="3">cv. WT478/WT964</strain>
        <tissue evidence="2">Leaves</tissue>
    </source>
</reference>
<keyword evidence="1" id="KW-0812">Transmembrane</keyword>
<keyword evidence="1" id="KW-1133">Transmembrane helix</keyword>
<keyword evidence="1" id="KW-0472">Membrane</keyword>
<organism evidence="2 3">
    <name type="scientific">Thalictrum thalictroides</name>
    <name type="common">Rue-anemone</name>
    <name type="synonym">Anemone thalictroides</name>
    <dbReference type="NCBI Taxonomy" id="46969"/>
    <lineage>
        <taxon>Eukaryota</taxon>
        <taxon>Viridiplantae</taxon>
        <taxon>Streptophyta</taxon>
        <taxon>Embryophyta</taxon>
        <taxon>Tracheophyta</taxon>
        <taxon>Spermatophyta</taxon>
        <taxon>Magnoliopsida</taxon>
        <taxon>Ranunculales</taxon>
        <taxon>Ranunculaceae</taxon>
        <taxon>Thalictroideae</taxon>
        <taxon>Thalictrum</taxon>
    </lineage>
</organism>
<protein>
    <submittedName>
        <fullName evidence="2">Uncharacterized protein</fullName>
    </submittedName>
</protein>
<dbReference type="Proteomes" id="UP000554482">
    <property type="component" value="Unassembled WGS sequence"/>
</dbReference>
<evidence type="ECO:0000313" key="2">
    <source>
        <dbReference type="EMBL" id="KAF5183588.1"/>
    </source>
</evidence>
<evidence type="ECO:0000313" key="3">
    <source>
        <dbReference type="Proteomes" id="UP000554482"/>
    </source>
</evidence>
<accession>A0A7J6VG71</accession>
<sequence>MQQDPSTTILFKAKGRSLQGYFDGEVFSKWVPFHLNWCKTILATNCGNEELTIWNYLILLYINGGFFFIAPVSLHTLPPLYICSASSFNHFQEVFIQMTWEEGLQKSSFQIEFFLTNWQKGLQW</sequence>
<dbReference type="EMBL" id="JABWDY010033217">
    <property type="protein sequence ID" value="KAF5183588.1"/>
    <property type="molecule type" value="Genomic_DNA"/>
</dbReference>
<keyword evidence="3" id="KW-1185">Reference proteome</keyword>
<proteinExistence type="predicted"/>
<gene>
    <name evidence="2" type="ORF">FRX31_026825</name>
</gene>
<dbReference type="AlphaFoldDB" id="A0A7J6VG71"/>
<comment type="caution">
    <text evidence="2">The sequence shown here is derived from an EMBL/GenBank/DDBJ whole genome shotgun (WGS) entry which is preliminary data.</text>
</comment>
<feature type="transmembrane region" description="Helical" evidence="1">
    <location>
        <begin position="53"/>
        <end position="74"/>
    </location>
</feature>
<evidence type="ECO:0000256" key="1">
    <source>
        <dbReference type="SAM" id="Phobius"/>
    </source>
</evidence>
<name>A0A7J6VG71_THATH</name>